<evidence type="ECO:0000313" key="4">
    <source>
        <dbReference type="EMBL" id="ORY37161.1"/>
    </source>
</evidence>
<dbReference type="SMART" id="SM00248">
    <property type="entry name" value="ANK"/>
    <property type="match status" value="12"/>
</dbReference>
<evidence type="ECO:0000256" key="2">
    <source>
        <dbReference type="ARBA" id="ARBA00023043"/>
    </source>
</evidence>
<evidence type="ECO:0000256" key="3">
    <source>
        <dbReference type="PROSITE-ProRule" id="PRU00023"/>
    </source>
</evidence>
<dbReference type="InterPro" id="IPR002110">
    <property type="entry name" value="Ankyrin_rpt"/>
</dbReference>
<dbReference type="AlphaFoldDB" id="A0A1Y2BQY9"/>
<feature type="repeat" description="ANK" evidence="3">
    <location>
        <begin position="686"/>
        <end position="718"/>
    </location>
</feature>
<dbReference type="Gene3D" id="1.25.40.20">
    <property type="entry name" value="Ankyrin repeat-containing domain"/>
    <property type="match status" value="3"/>
</dbReference>
<dbReference type="EMBL" id="MCOG01000144">
    <property type="protein sequence ID" value="ORY37161.1"/>
    <property type="molecule type" value="Genomic_DNA"/>
</dbReference>
<dbReference type="PANTHER" id="PTHR24198:SF165">
    <property type="entry name" value="ANKYRIN REPEAT-CONTAINING PROTEIN-RELATED"/>
    <property type="match status" value="1"/>
</dbReference>
<sequence>MYIEEEKYVIIDLIKNNNINELEKYVKTNHIKLGELNNDNFDILIFSIENTNSKDIINFIINQCHYHSLNYTFIDKGKLNIRKTVERKNYIQLKVPLFYSIGLGHFKISDLLIKKSDINYLMNDFDGNSINIIQYLCFTGKLNIINLNYILNSGFNVNNITDTLINTLINYKNGRALDLVECIFKFYILDNAFILNLLYCSKNSIALTRIQLQNIYNNKRKEIEFSDIIYSNALNEENYEALKLLLNYDGDEQKKLLNKVKKYKLLEVAIEENDYDFIQKIFSLKSFDFKYTDIERILIKTCRICDSDIINIIVEKLKCTNYNLNAIDFERVLLEASHFNNYNYYYNNIILEFLIEKLLNVTPNNFKDIDISLIRDKSTSYLSLLLNVIIKIGNLQLIQSLMAHPELEHLFNVNAKADNGEFPIITAYYAASNYSTENNAVAPFTNSIKIFEYLLSQGADCNEKDRDGNSLFLLAIQNKKYELAKCLLKYSIKINKKDANEIYPISLIEGIYQNNIDFIKFQTKIPQRNKNFNSTVFIKTNKFYFSPIIFAYLLNHQEIFKILLNHFNINELDNNGYTILHYAILKEDTETVKYLINMGANLNFQKNNFGHGNSALDIAIHIRNKEILTILLSHENVHLLLNTPNEYGEIPLMTIIECNNYTEDEKQFIIEKLIKKGSNINFIDRRKNTPLIYAIQEKSVFLTKLLIQYGASINLINKNGNSPLQCAIKNKLLDIIELLKDNISIHNQER</sequence>
<keyword evidence="5" id="KW-1185">Reference proteome</keyword>
<evidence type="ECO:0000256" key="1">
    <source>
        <dbReference type="ARBA" id="ARBA00022737"/>
    </source>
</evidence>
<dbReference type="OrthoDB" id="2155313at2759"/>
<dbReference type="Proteomes" id="UP000193920">
    <property type="component" value="Unassembled WGS sequence"/>
</dbReference>
<proteinExistence type="predicted"/>
<dbReference type="PANTHER" id="PTHR24198">
    <property type="entry name" value="ANKYRIN REPEAT AND PROTEIN KINASE DOMAIN-CONTAINING PROTEIN"/>
    <property type="match status" value="1"/>
</dbReference>
<feature type="repeat" description="ANK" evidence="3">
    <location>
        <begin position="575"/>
        <end position="607"/>
    </location>
</feature>
<keyword evidence="1" id="KW-0677">Repeat</keyword>
<organism evidence="4 5">
    <name type="scientific">Neocallimastix californiae</name>
    <dbReference type="NCBI Taxonomy" id="1754190"/>
    <lineage>
        <taxon>Eukaryota</taxon>
        <taxon>Fungi</taxon>
        <taxon>Fungi incertae sedis</taxon>
        <taxon>Chytridiomycota</taxon>
        <taxon>Chytridiomycota incertae sedis</taxon>
        <taxon>Neocallimastigomycetes</taxon>
        <taxon>Neocallimastigales</taxon>
        <taxon>Neocallimastigaceae</taxon>
        <taxon>Neocallimastix</taxon>
    </lineage>
</organism>
<gene>
    <name evidence="4" type="ORF">LY90DRAFT_672915</name>
</gene>
<accession>A0A1Y2BQY9</accession>
<dbReference type="SUPFAM" id="SSF48403">
    <property type="entry name" value="Ankyrin repeat"/>
    <property type="match status" value="2"/>
</dbReference>
<protein>
    <submittedName>
        <fullName evidence="4">Ankyrin</fullName>
    </submittedName>
</protein>
<dbReference type="Pfam" id="PF12796">
    <property type="entry name" value="Ank_2"/>
    <property type="match status" value="2"/>
</dbReference>
<name>A0A1Y2BQY9_9FUNG</name>
<reference evidence="4 5" key="1">
    <citation type="submission" date="2016-08" db="EMBL/GenBank/DDBJ databases">
        <title>A Parts List for Fungal Cellulosomes Revealed by Comparative Genomics.</title>
        <authorList>
            <consortium name="DOE Joint Genome Institute"/>
            <person name="Haitjema C.H."/>
            <person name="Gilmore S.P."/>
            <person name="Henske J.K."/>
            <person name="Solomon K.V."/>
            <person name="De Groot R."/>
            <person name="Kuo A."/>
            <person name="Mondo S.J."/>
            <person name="Salamov A.A."/>
            <person name="Labutti K."/>
            <person name="Zhao Z."/>
            <person name="Chiniquy J."/>
            <person name="Barry K."/>
            <person name="Brewer H.M."/>
            <person name="Purvine S.O."/>
            <person name="Wright A.T."/>
            <person name="Boxma B."/>
            <person name="Van Alen T."/>
            <person name="Hackstein J.H."/>
            <person name="Baker S.E."/>
            <person name="Grigoriev I.V."/>
            <person name="O'Malley M.A."/>
        </authorList>
    </citation>
    <scope>NUCLEOTIDE SEQUENCE [LARGE SCALE GENOMIC DNA]</scope>
    <source>
        <strain evidence="4 5">G1</strain>
    </source>
</reference>
<keyword evidence="2 3" id="KW-0040">ANK repeat</keyword>
<dbReference type="InterPro" id="IPR036770">
    <property type="entry name" value="Ankyrin_rpt-contain_sf"/>
</dbReference>
<dbReference type="PROSITE" id="PS50297">
    <property type="entry name" value="ANK_REP_REGION"/>
    <property type="match status" value="2"/>
</dbReference>
<evidence type="ECO:0000313" key="5">
    <source>
        <dbReference type="Proteomes" id="UP000193920"/>
    </source>
</evidence>
<dbReference type="PROSITE" id="PS50088">
    <property type="entry name" value="ANK_REPEAT"/>
    <property type="match status" value="2"/>
</dbReference>
<comment type="caution">
    <text evidence="4">The sequence shown here is derived from an EMBL/GenBank/DDBJ whole genome shotgun (WGS) entry which is preliminary data.</text>
</comment>